<evidence type="ECO:0000256" key="1">
    <source>
        <dbReference type="ARBA" id="ARBA00022593"/>
    </source>
</evidence>
<keyword evidence="7" id="KW-1185">Reference proteome</keyword>
<evidence type="ECO:0000313" key="7">
    <source>
        <dbReference type="Proteomes" id="UP000054342"/>
    </source>
</evidence>
<dbReference type="Proteomes" id="UP000054342">
    <property type="component" value="Unassembled WGS sequence"/>
</dbReference>
<dbReference type="OrthoDB" id="3636394at2759"/>
<dbReference type="HOGENOM" id="CLU_049216_1_1_1"/>
<protein>
    <recommendedName>
        <fullName evidence="8">Peroxisomal biogenesis factor 11</fullName>
    </recommendedName>
</protein>
<sequence>MFQSVARYTNDAAGIEKALKLVQSFSQVAEVIVASTPKEVAQWATAKDQANIARRFFRLFKWIDCWTTSYNLFQAYTGPKQIARDDKGRTIEQTRREADGDSVRVLLTIAKLSLLGIFLFMEMFCIADAMHITHNSWAPTLQIESLKFWFWSLAASALLGLYELFLLDFGPAATAQTPMSEKTQQVKVTVKADGKKERSTLVETTKTVPQGPSRASRRQAILKGIVADVCDMLIPGDIVGWMPLGPVPVGIAGSISAVLGGSDIWARVNP</sequence>
<evidence type="ECO:0000256" key="3">
    <source>
        <dbReference type="ARBA" id="ARBA00023140"/>
    </source>
</evidence>
<dbReference type="RefSeq" id="XP_013312897.1">
    <property type="nucleotide sequence ID" value="XM_013457443.1"/>
</dbReference>
<feature type="transmembrane region" description="Helical" evidence="5">
    <location>
        <begin position="105"/>
        <end position="129"/>
    </location>
</feature>
<evidence type="ECO:0000313" key="6">
    <source>
        <dbReference type="EMBL" id="KIW52312.1"/>
    </source>
</evidence>
<dbReference type="AlphaFoldDB" id="A0A0D2CQP0"/>
<dbReference type="InterPro" id="IPR008733">
    <property type="entry name" value="PEX11"/>
</dbReference>
<keyword evidence="3" id="KW-0576">Peroxisome</keyword>
<evidence type="ECO:0000256" key="4">
    <source>
        <dbReference type="ARBA" id="ARBA00046271"/>
    </source>
</evidence>
<keyword evidence="1" id="KW-0962">Peroxisome biogenesis</keyword>
<proteinExistence type="predicted"/>
<keyword evidence="2 5" id="KW-0472">Membrane</keyword>
<evidence type="ECO:0000256" key="2">
    <source>
        <dbReference type="ARBA" id="ARBA00023136"/>
    </source>
</evidence>
<name>A0A0D2CQP0_9EURO</name>
<dbReference type="PANTHER" id="PTHR12652:SF23">
    <property type="entry name" value="MICROBODY (PEROXISOME) PROLIFERATION PROTEIN PEROXIN 11B (EUROFUNG)"/>
    <property type="match status" value="1"/>
</dbReference>
<dbReference type="GO" id="GO:0005778">
    <property type="term" value="C:peroxisomal membrane"/>
    <property type="evidence" value="ECO:0007669"/>
    <property type="project" value="UniProtKB-SubCell"/>
</dbReference>
<dbReference type="GeneID" id="25329867"/>
<keyword evidence="5" id="KW-1133">Transmembrane helix</keyword>
<organism evidence="6 7">
    <name type="scientific">Exophiala xenobiotica</name>
    <dbReference type="NCBI Taxonomy" id="348802"/>
    <lineage>
        <taxon>Eukaryota</taxon>
        <taxon>Fungi</taxon>
        <taxon>Dikarya</taxon>
        <taxon>Ascomycota</taxon>
        <taxon>Pezizomycotina</taxon>
        <taxon>Eurotiomycetes</taxon>
        <taxon>Chaetothyriomycetidae</taxon>
        <taxon>Chaetothyriales</taxon>
        <taxon>Herpotrichiellaceae</taxon>
        <taxon>Exophiala</taxon>
    </lineage>
</organism>
<gene>
    <name evidence="6" type="ORF">PV05_07959</name>
</gene>
<keyword evidence="5" id="KW-0812">Transmembrane</keyword>
<accession>A0A0D2CQP0</accession>
<reference evidence="6 7" key="1">
    <citation type="submission" date="2015-01" db="EMBL/GenBank/DDBJ databases">
        <title>The Genome Sequence of Exophiala xenobiotica CBS118157.</title>
        <authorList>
            <consortium name="The Broad Institute Genomics Platform"/>
            <person name="Cuomo C."/>
            <person name="de Hoog S."/>
            <person name="Gorbushina A."/>
            <person name="Stielow B."/>
            <person name="Teixiera M."/>
            <person name="Abouelleil A."/>
            <person name="Chapman S.B."/>
            <person name="Priest M."/>
            <person name="Young S.K."/>
            <person name="Wortman J."/>
            <person name="Nusbaum C."/>
            <person name="Birren B."/>
        </authorList>
    </citation>
    <scope>NUCLEOTIDE SEQUENCE [LARGE SCALE GENOMIC DNA]</scope>
    <source>
        <strain evidence="6 7">CBS 118157</strain>
    </source>
</reference>
<dbReference type="GO" id="GO:0016559">
    <property type="term" value="P:peroxisome fission"/>
    <property type="evidence" value="ECO:0007669"/>
    <property type="project" value="InterPro"/>
</dbReference>
<feature type="transmembrane region" description="Helical" evidence="5">
    <location>
        <begin position="149"/>
        <end position="169"/>
    </location>
</feature>
<dbReference type="PANTHER" id="PTHR12652">
    <property type="entry name" value="PEROXISOMAL BIOGENESIS FACTOR 11"/>
    <property type="match status" value="1"/>
</dbReference>
<comment type="subcellular location">
    <subcellularLocation>
        <location evidence="4">Peroxisome membrane</location>
    </subcellularLocation>
</comment>
<dbReference type="Pfam" id="PF05648">
    <property type="entry name" value="PEX11"/>
    <property type="match status" value="2"/>
</dbReference>
<evidence type="ECO:0008006" key="8">
    <source>
        <dbReference type="Google" id="ProtNLM"/>
    </source>
</evidence>
<evidence type="ECO:0000256" key="5">
    <source>
        <dbReference type="SAM" id="Phobius"/>
    </source>
</evidence>
<dbReference type="EMBL" id="KN847321">
    <property type="protein sequence ID" value="KIW52312.1"/>
    <property type="molecule type" value="Genomic_DNA"/>
</dbReference>